<name>A0A919VHB2_9CLOT</name>
<proteinExistence type="predicted"/>
<dbReference type="Proteomes" id="UP000679179">
    <property type="component" value="Unassembled WGS sequence"/>
</dbReference>
<reference evidence="1" key="1">
    <citation type="submission" date="2021-03" db="EMBL/GenBank/DDBJ databases">
        <title>Taxonomic study of Clostridium polyendosporum from meadow-gley soil under rice.</title>
        <authorList>
            <person name="Kobayashi H."/>
            <person name="Tanizawa Y."/>
            <person name="Yagura M."/>
        </authorList>
    </citation>
    <scope>NUCLEOTIDE SEQUENCE</scope>
    <source>
        <strain evidence="1">JCM 30710</strain>
    </source>
</reference>
<dbReference type="InterPro" id="IPR005370">
    <property type="entry name" value="UPF0180"/>
</dbReference>
<dbReference type="Pfam" id="PF03698">
    <property type="entry name" value="UPF0180"/>
    <property type="match status" value="1"/>
</dbReference>
<protein>
    <submittedName>
        <fullName evidence="1">UPF0180 protein</fullName>
    </submittedName>
</protein>
<evidence type="ECO:0000313" key="2">
    <source>
        <dbReference type="Proteomes" id="UP000679179"/>
    </source>
</evidence>
<dbReference type="AlphaFoldDB" id="A0A919VHB2"/>
<gene>
    <name evidence="1" type="ORF">CPJCM30710_21720</name>
</gene>
<comment type="caution">
    <text evidence="1">The sequence shown here is derived from an EMBL/GenBank/DDBJ whole genome shotgun (WGS) entry which is preliminary data.</text>
</comment>
<keyword evidence="2" id="KW-1185">Reference proteome</keyword>
<evidence type="ECO:0000313" key="1">
    <source>
        <dbReference type="EMBL" id="GIM29506.1"/>
    </source>
</evidence>
<sequence length="89" mass="9895">MKTMNKAIGVEKGLQNVVDYLMKEGYYVEILSEGMESNVSKLDGFDAIVIADYNTDMLGYSDTETKAPVINASGLTPEEIKSRIDQIRK</sequence>
<organism evidence="1 2">
    <name type="scientific">Clostridium polyendosporum</name>
    <dbReference type="NCBI Taxonomy" id="69208"/>
    <lineage>
        <taxon>Bacteria</taxon>
        <taxon>Bacillati</taxon>
        <taxon>Bacillota</taxon>
        <taxon>Clostridia</taxon>
        <taxon>Eubacteriales</taxon>
        <taxon>Clostridiaceae</taxon>
        <taxon>Clostridium</taxon>
    </lineage>
</organism>
<accession>A0A919VHB2</accession>
<dbReference type="EMBL" id="BOPZ01000018">
    <property type="protein sequence ID" value="GIM29506.1"/>
    <property type="molecule type" value="Genomic_DNA"/>
</dbReference>